<dbReference type="EMBL" id="VZUS01000001">
    <property type="protein sequence ID" value="KAB1187559.1"/>
    <property type="molecule type" value="Genomic_DNA"/>
</dbReference>
<feature type="transmembrane region" description="Helical" evidence="6">
    <location>
        <begin position="119"/>
        <end position="139"/>
    </location>
</feature>
<reference evidence="8" key="1">
    <citation type="submission" date="2019-09" db="EMBL/GenBank/DDBJ databases">
        <title>Genomic analysis of Haloferax sp. CBA1149.</title>
        <authorList>
            <person name="Roh S.W."/>
        </authorList>
    </citation>
    <scope>NUCLEOTIDE SEQUENCE</scope>
    <source>
        <strain evidence="8">CBA1149</strain>
    </source>
</reference>
<dbReference type="PANTHER" id="PTHR43124:SF3">
    <property type="entry name" value="CHLORAMPHENICOL EFFLUX PUMP RV0191"/>
    <property type="match status" value="1"/>
</dbReference>
<feature type="transmembrane region" description="Helical" evidence="6">
    <location>
        <begin position="313"/>
        <end position="335"/>
    </location>
</feature>
<evidence type="ECO:0000313" key="8">
    <source>
        <dbReference type="EMBL" id="KAB1187559.1"/>
    </source>
</evidence>
<gene>
    <name evidence="8" type="ORF">Hfx1149_05755</name>
</gene>
<evidence type="ECO:0000256" key="1">
    <source>
        <dbReference type="ARBA" id="ARBA00004651"/>
    </source>
</evidence>
<dbReference type="PROSITE" id="PS50850">
    <property type="entry name" value="MFS"/>
    <property type="match status" value="1"/>
</dbReference>
<feature type="transmembrane region" description="Helical" evidence="6">
    <location>
        <begin position="377"/>
        <end position="396"/>
    </location>
</feature>
<evidence type="ECO:0000256" key="6">
    <source>
        <dbReference type="SAM" id="Phobius"/>
    </source>
</evidence>
<evidence type="ECO:0000256" key="3">
    <source>
        <dbReference type="ARBA" id="ARBA00022692"/>
    </source>
</evidence>
<accession>A0A643JUE3</accession>
<comment type="caution">
    <text evidence="8">The sequence shown here is derived from an EMBL/GenBank/DDBJ whole genome shotgun (WGS) entry which is preliminary data.</text>
</comment>
<feature type="transmembrane region" description="Helical" evidence="6">
    <location>
        <begin position="88"/>
        <end position="107"/>
    </location>
</feature>
<keyword evidence="4 6" id="KW-1133">Transmembrane helix</keyword>
<feature type="transmembrane region" description="Helical" evidence="6">
    <location>
        <begin position="178"/>
        <end position="197"/>
    </location>
</feature>
<organism evidence="8">
    <name type="scientific">Haloferax sp. CBA1149</name>
    <dbReference type="NCBI Taxonomy" id="2650753"/>
    <lineage>
        <taxon>Archaea</taxon>
        <taxon>Methanobacteriati</taxon>
        <taxon>Methanobacteriota</taxon>
        <taxon>Stenosarchaea group</taxon>
        <taxon>Halobacteria</taxon>
        <taxon>Halobacteriales</taxon>
        <taxon>Haloferacaceae</taxon>
        <taxon>Haloferax</taxon>
    </lineage>
</organism>
<evidence type="ECO:0000256" key="2">
    <source>
        <dbReference type="ARBA" id="ARBA00022475"/>
    </source>
</evidence>
<feature type="transmembrane region" description="Helical" evidence="6">
    <location>
        <begin position="21"/>
        <end position="40"/>
    </location>
</feature>
<dbReference type="SUPFAM" id="SSF103473">
    <property type="entry name" value="MFS general substrate transporter"/>
    <property type="match status" value="1"/>
</dbReference>
<dbReference type="PANTHER" id="PTHR43124">
    <property type="entry name" value="PURINE EFFLUX PUMP PBUE"/>
    <property type="match status" value="1"/>
</dbReference>
<evidence type="ECO:0000259" key="7">
    <source>
        <dbReference type="PROSITE" id="PS50850"/>
    </source>
</evidence>
<keyword evidence="5 6" id="KW-0472">Membrane</keyword>
<name>A0A643JUE3_9EURY</name>
<dbReference type="RefSeq" id="WP_151136348.1">
    <property type="nucleotide sequence ID" value="NZ_VZUS01000001.1"/>
</dbReference>
<sequence>MAEPELRERQGTVTVTGWQTWGTLGGLFLVSAGFIAYAIAPASVLPLFMDTFSIGKTAASASISAVFLTWALLQIPGGYLLDRFDNRYLVFLGTGLFILASLTGLFVDSYTLFLGTRLVSGACAVFVIVGSVNILGRLLPENFEALGLSIFIASPPFGVAVAQYSGPRLAALYGWKSAILVYTLVALFGLAVSVTVLRQPVKADSRVTVHQFVAALRNPTILIISTASFCTYAVWTFLNTWMPTYGTEVLGIELAAAGATTALVPLAGIVSRPGGGWLSEKLGGRLQPVILISFLASILFLYLLSIAPSPTTFAILLGLTGGAVNLAVGLYLVYVNSVADASTHGTSLAVLLTFSQVGNLVAPLVGGWLIAQLSWTAGFGFAAGLAIVGVVLVVFVPTTR</sequence>
<dbReference type="InterPro" id="IPR050189">
    <property type="entry name" value="MFS_Efflux_Transporters"/>
</dbReference>
<dbReference type="GO" id="GO:0022857">
    <property type="term" value="F:transmembrane transporter activity"/>
    <property type="evidence" value="ECO:0007669"/>
    <property type="project" value="InterPro"/>
</dbReference>
<feature type="transmembrane region" description="Helical" evidence="6">
    <location>
        <begin position="250"/>
        <end position="269"/>
    </location>
</feature>
<feature type="transmembrane region" description="Helical" evidence="6">
    <location>
        <begin position="289"/>
        <end position="307"/>
    </location>
</feature>
<evidence type="ECO:0000256" key="5">
    <source>
        <dbReference type="ARBA" id="ARBA00023136"/>
    </source>
</evidence>
<feature type="transmembrane region" description="Helical" evidence="6">
    <location>
        <begin position="347"/>
        <end position="371"/>
    </location>
</feature>
<dbReference type="InterPro" id="IPR020846">
    <property type="entry name" value="MFS_dom"/>
</dbReference>
<feature type="domain" description="Major facilitator superfamily (MFS) profile" evidence="7">
    <location>
        <begin position="19"/>
        <end position="400"/>
    </location>
</feature>
<protein>
    <submittedName>
        <fullName evidence="8">MFS transporter</fullName>
    </submittedName>
</protein>
<dbReference type="GO" id="GO:0005886">
    <property type="term" value="C:plasma membrane"/>
    <property type="evidence" value="ECO:0007669"/>
    <property type="project" value="UniProtKB-SubCell"/>
</dbReference>
<dbReference type="Gene3D" id="1.20.1250.20">
    <property type="entry name" value="MFS general substrate transporter like domains"/>
    <property type="match status" value="2"/>
</dbReference>
<keyword evidence="2" id="KW-1003">Cell membrane</keyword>
<evidence type="ECO:0000256" key="4">
    <source>
        <dbReference type="ARBA" id="ARBA00022989"/>
    </source>
</evidence>
<dbReference type="InterPro" id="IPR011701">
    <property type="entry name" value="MFS"/>
</dbReference>
<dbReference type="InterPro" id="IPR036259">
    <property type="entry name" value="MFS_trans_sf"/>
</dbReference>
<feature type="transmembrane region" description="Helical" evidence="6">
    <location>
        <begin position="60"/>
        <end position="81"/>
    </location>
</feature>
<proteinExistence type="predicted"/>
<feature type="transmembrane region" description="Helical" evidence="6">
    <location>
        <begin position="146"/>
        <end position="166"/>
    </location>
</feature>
<feature type="transmembrane region" description="Helical" evidence="6">
    <location>
        <begin position="218"/>
        <end position="238"/>
    </location>
</feature>
<keyword evidence="3 6" id="KW-0812">Transmembrane</keyword>
<comment type="subcellular location">
    <subcellularLocation>
        <location evidence="1">Cell membrane</location>
        <topology evidence="1">Multi-pass membrane protein</topology>
    </subcellularLocation>
</comment>
<dbReference type="AlphaFoldDB" id="A0A643JUE3"/>
<dbReference type="Pfam" id="PF07690">
    <property type="entry name" value="MFS_1"/>
    <property type="match status" value="1"/>
</dbReference>